<dbReference type="AlphaFoldDB" id="A0A8J7LQ62"/>
<protein>
    <submittedName>
        <fullName evidence="3">Thioredoxin family protein</fullName>
    </submittedName>
</protein>
<evidence type="ECO:0000256" key="1">
    <source>
        <dbReference type="SAM" id="SignalP"/>
    </source>
</evidence>
<feature type="domain" description="Thioredoxin" evidence="2">
    <location>
        <begin position="33"/>
        <end position="127"/>
    </location>
</feature>
<evidence type="ECO:0000313" key="3">
    <source>
        <dbReference type="EMBL" id="MBI1493877.1"/>
    </source>
</evidence>
<name>A0A8J7LQ62_9RHOB</name>
<dbReference type="EMBL" id="JADCKQ010000006">
    <property type="protein sequence ID" value="MBI1493877.1"/>
    <property type="molecule type" value="Genomic_DNA"/>
</dbReference>
<evidence type="ECO:0000313" key="4">
    <source>
        <dbReference type="Proteomes" id="UP000640583"/>
    </source>
</evidence>
<gene>
    <name evidence="3" type="ORF">H1D41_09545</name>
</gene>
<reference evidence="3" key="1">
    <citation type="submission" date="2020-10" db="EMBL/GenBank/DDBJ databases">
        <title>Paenihalocynthiibacter styelae gen. nov., sp. nov., isolated from stalked sea squirt Styela clava.</title>
        <authorList>
            <person name="Kim Y.-O."/>
            <person name="Yoon J.-H."/>
        </authorList>
    </citation>
    <scope>NUCLEOTIDE SEQUENCE</scope>
    <source>
        <strain evidence="3">MYP1-1</strain>
    </source>
</reference>
<organism evidence="3 4">
    <name type="scientific">Halocynthiibacter styelae</name>
    <dbReference type="NCBI Taxonomy" id="2761955"/>
    <lineage>
        <taxon>Bacteria</taxon>
        <taxon>Pseudomonadati</taxon>
        <taxon>Pseudomonadota</taxon>
        <taxon>Alphaproteobacteria</taxon>
        <taxon>Rhodobacterales</taxon>
        <taxon>Paracoccaceae</taxon>
        <taxon>Halocynthiibacter</taxon>
    </lineage>
</organism>
<dbReference type="RefSeq" id="WP_228848686.1">
    <property type="nucleotide sequence ID" value="NZ_JADCKQ010000006.1"/>
</dbReference>
<sequence length="135" mass="14756">MNRRTFLMTTAAAALMPALASATQNYTPGLVDELLAEGKTVFIDFKTDWCTTCAAQERVIGGLLSNNPEYAENIAFVNVDWDNYADDDLSIRLRIPRRSTLVVLKGEEELGRIVAGTSRSQIQALMDTALTAAKA</sequence>
<dbReference type="InterPro" id="IPR036249">
    <property type="entry name" value="Thioredoxin-like_sf"/>
</dbReference>
<proteinExistence type="predicted"/>
<comment type="caution">
    <text evidence="3">The sequence shown here is derived from an EMBL/GenBank/DDBJ whole genome shotgun (WGS) entry which is preliminary data.</text>
</comment>
<dbReference type="InterPro" id="IPR013766">
    <property type="entry name" value="Thioredoxin_domain"/>
</dbReference>
<dbReference type="Proteomes" id="UP000640583">
    <property type="component" value="Unassembled WGS sequence"/>
</dbReference>
<dbReference type="CDD" id="cd02947">
    <property type="entry name" value="TRX_family"/>
    <property type="match status" value="1"/>
</dbReference>
<feature type="signal peptide" evidence="1">
    <location>
        <begin position="1"/>
        <end position="22"/>
    </location>
</feature>
<feature type="chain" id="PRO_5035316975" evidence="1">
    <location>
        <begin position="23"/>
        <end position="135"/>
    </location>
</feature>
<evidence type="ECO:0000259" key="2">
    <source>
        <dbReference type="Pfam" id="PF00085"/>
    </source>
</evidence>
<accession>A0A8J7LQ62</accession>
<keyword evidence="4" id="KW-1185">Reference proteome</keyword>
<dbReference type="Pfam" id="PF00085">
    <property type="entry name" value="Thioredoxin"/>
    <property type="match status" value="1"/>
</dbReference>
<dbReference type="Gene3D" id="3.40.30.10">
    <property type="entry name" value="Glutaredoxin"/>
    <property type="match status" value="1"/>
</dbReference>
<dbReference type="SUPFAM" id="SSF52833">
    <property type="entry name" value="Thioredoxin-like"/>
    <property type="match status" value="1"/>
</dbReference>
<keyword evidence="1" id="KW-0732">Signal</keyword>